<evidence type="ECO:0000313" key="2">
    <source>
        <dbReference type="Proteomes" id="UP001497516"/>
    </source>
</evidence>
<dbReference type="AlphaFoldDB" id="A0AAV2DX18"/>
<protein>
    <submittedName>
        <fullName evidence="1">Uncharacterized protein</fullName>
    </submittedName>
</protein>
<evidence type="ECO:0000313" key="1">
    <source>
        <dbReference type="EMBL" id="CAL1378044.1"/>
    </source>
</evidence>
<sequence>MREKSLRERERVRGERISVSEGEAGSLLFCRSNAAGSSRSSNSKVSCEQKERFGSKTIIVSRINGERQVYRIQAQDSQKDGSFSWTKLRFLGYKVFSNQPQ</sequence>
<reference evidence="1 2" key="1">
    <citation type="submission" date="2024-04" db="EMBL/GenBank/DDBJ databases">
        <authorList>
            <person name="Fracassetti M."/>
        </authorList>
    </citation>
    <scope>NUCLEOTIDE SEQUENCE [LARGE SCALE GENOMIC DNA]</scope>
</reference>
<dbReference type="Proteomes" id="UP001497516">
    <property type="component" value="Chromosome 3"/>
</dbReference>
<organism evidence="1 2">
    <name type="scientific">Linum trigynum</name>
    <dbReference type="NCBI Taxonomy" id="586398"/>
    <lineage>
        <taxon>Eukaryota</taxon>
        <taxon>Viridiplantae</taxon>
        <taxon>Streptophyta</taxon>
        <taxon>Embryophyta</taxon>
        <taxon>Tracheophyta</taxon>
        <taxon>Spermatophyta</taxon>
        <taxon>Magnoliopsida</taxon>
        <taxon>eudicotyledons</taxon>
        <taxon>Gunneridae</taxon>
        <taxon>Pentapetalae</taxon>
        <taxon>rosids</taxon>
        <taxon>fabids</taxon>
        <taxon>Malpighiales</taxon>
        <taxon>Linaceae</taxon>
        <taxon>Linum</taxon>
    </lineage>
</organism>
<keyword evidence="2" id="KW-1185">Reference proteome</keyword>
<name>A0AAV2DX18_9ROSI</name>
<proteinExistence type="predicted"/>
<accession>A0AAV2DX18</accession>
<gene>
    <name evidence="1" type="ORF">LTRI10_LOCUS19650</name>
</gene>
<dbReference type="EMBL" id="OZ034816">
    <property type="protein sequence ID" value="CAL1378044.1"/>
    <property type="molecule type" value="Genomic_DNA"/>
</dbReference>